<dbReference type="GO" id="GO:0008782">
    <property type="term" value="F:adenosylhomocysteine nucleosidase activity"/>
    <property type="evidence" value="ECO:0007669"/>
    <property type="project" value="TreeGrafter"/>
</dbReference>
<proteinExistence type="predicted"/>
<dbReference type="Proteomes" id="UP000244223">
    <property type="component" value="Unassembled WGS sequence"/>
</dbReference>
<dbReference type="InterPro" id="IPR035994">
    <property type="entry name" value="Nucleoside_phosphorylase_sf"/>
</dbReference>
<dbReference type="Pfam" id="PF01048">
    <property type="entry name" value="PNP_UDP_1"/>
    <property type="match status" value="1"/>
</dbReference>
<dbReference type="RefSeq" id="WP_107866035.1">
    <property type="nucleotide sequence ID" value="NZ_QAON01000010.1"/>
</dbReference>
<dbReference type="Gene3D" id="3.40.50.1580">
    <property type="entry name" value="Nucleoside phosphorylase domain"/>
    <property type="match status" value="1"/>
</dbReference>
<gene>
    <name evidence="2" type="ORF">C8N29_11020</name>
</gene>
<reference evidence="2 3" key="1">
    <citation type="submission" date="2018-04" db="EMBL/GenBank/DDBJ databases">
        <title>Genomic Encyclopedia of Archaeal and Bacterial Type Strains, Phase II (KMG-II): from individual species to whole genera.</title>
        <authorList>
            <person name="Goeker M."/>
        </authorList>
    </citation>
    <scope>NUCLEOTIDE SEQUENCE [LARGE SCALE GENOMIC DNA]</scope>
    <source>
        <strain evidence="2 3">DSM 5822</strain>
    </source>
</reference>
<sequence>MSRPILLVLALEQENHQQQLNGFADEVLYTGVGKVNATLALTHKLAQMAEKPLVINVGSAGSHLFDAGHVVCANRFVQHDMNASAIGFAVGQTPFEADIHLEHGLSVAHLPQATCFTGDKFVTEAHPHFELEVIDMEAYALAKVSRHFDTPFLCLKFITDGANGQAATDWQQAVKLSAERLCEALTVTLPTLSY</sequence>
<dbReference type="OrthoDB" id="9792278at2"/>
<organism evidence="2 3">
    <name type="scientific">Agitococcus lubricus</name>
    <dbReference type="NCBI Taxonomy" id="1077255"/>
    <lineage>
        <taxon>Bacteria</taxon>
        <taxon>Pseudomonadati</taxon>
        <taxon>Pseudomonadota</taxon>
        <taxon>Gammaproteobacteria</taxon>
        <taxon>Moraxellales</taxon>
        <taxon>Moraxellaceae</taxon>
        <taxon>Agitococcus</taxon>
    </lineage>
</organism>
<dbReference type="GO" id="GO:0019284">
    <property type="term" value="P:L-methionine salvage from S-adenosylmethionine"/>
    <property type="evidence" value="ECO:0007669"/>
    <property type="project" value="TreeGrafter"/>
</dbReference>
<dbReference type="GO" id="GO:0008930">
    <property type="term" value="F:methylthioadenosine nucleosidase activity"/>
    <property type="evidence" value="ECO:0007669"/>
    <property type="project" value="TreeGrafter"/>
</dbReference>
<dbReference type="CDD" id="cd09008">
    <property type="entry name" value="MTAN"/>
    <property type="match status" value="1"/>
</dbReference>
<comment type="caution">
    <text evidence="2">The sequence shown here is derived from an EMBL/GenBank/DDBJ whole genome shotgun (WGS) entry which is preliminary data.</text>
</comment>
<dbReference type="EMBL" id="QAON01000010">
    <property type="protein sequence ID" value="PTQ88871.1"/>
    <property type="molecule type" value="Genomic_DNA"/>
</dbReference>
<dbReference type="GO" id="GO:0009116">
    <property type="term" value="P:nucleoside metabolic process"/>
    <property type="evidence" value="ECO:0007669"/>
    <property type="project" value="InterPro"/>
</dbReference>
<accession>A0A2T5IY13</accession>
<protein>
    <submittedName>
        <fullName evidence="2">Adenosylhomocysteine nucleosidase</fullName>
    </submittedName>
</protein>
<dbReference type="SUPFAM" id="SSF53167">
    <property type="entry name" value="Purine and uridine phosphorylases"/>
    <property type="match status" value="1"/>
</dbReference>
<name>A0A2T5IY13_9GAMM</name>
<evidence type="ECO:0000259" key="1">
    <source>
        <dbReference type="Pfam" id="PF01048"/>
    </source>
</evidence>
<keyword evidence="3" id="KW-1185">Reference proteome</keyword>
<dbReference type="PANTHER" id="PTHR46832:SF1">
    <property type="entry name" value="5'-METHYLTHIOADENOSINE_S-ADENOSYLHOMOCYSTEINE NUCLEOSIDASE"/>
    <property type="match status" value="1"/>
</dbReference>
<evidence type="ECO:0000313" key="3">
    <source>
        <dbReference type="Proteomes" id="UP000244223"/>
    </source>
</evidence>
<dbReference type="GO" id="GO:0005829">
    <property type="term" value="C:cytosol"/>
    <property type="evidence" value="ECO:0007669"/>
    <property type="project" value="TreeGrafter"/>
</dbReference>
<dbReference type="AlphaFoldDB" id="A0A2T5IY13"/>
<dbReference type="InterPro" id="IPR000845">
    <property type="entry name" value="Nucleoside_phosphorylase_d"/>
</dbReference>
<feature type="domain" description="Nucleoside phosphorylase" evidence="1">
    <location>
        <begin position="27"/>
        <end position="185"/>
    </location>
</feature>
<dbReference type="PANTHER" id="PTHR46832">
    <property type="entry name" value="5'-METHYLTHIOADENOSINE/S-ADENOSYLHOMOCYSTEINE NUCLEOSIDASE"/>
    <property type="match status" value="1"/>
</dbReference>
<evidence type="ECO:0000313" key="2">
    <source>
        <dbReference type="EMBL" id="PTQ88871.1"/>
    </source>
</evidence>